<keyword evidence="2" id="KW-1185">Reference proteome</keyword>
<sequence length="40" mass="4650">MLSSSQVQLTGIQLYRAETAVQQFLFKFIYFYLLCSAKVI</sequence>
<proteinExistence type="predicted"/>
<name>A0ACC1AS44_9ROSI</name>
<dbReference type="Proteomes" id="UP001164250">
    <property type="component" value="Chromosome 8"/>
</dbReference>
<dbReference type="EMBL" id="CM047904">
    <property type="protein sequence ID" value="KAJ0089478.1"/>
    <property type="molecule type" value="Genomic_DNA"/>
</dbReference>
<evidence type="ECO:0000313" key="2">
    <source>
        <dbReference type="Proteomes" id="UP001164250"/>
    </source>
</evidence>
<reference evidence="2" key="1">
    <citation type="journal article" date="2023" name="G3 (Bethesda)">
        <title>Genome assembly and association tests identify interacting loci associated with vigor, precocity, and sex in interspecific pistachio rootstocks.</title>
        <authorList>
            <person name="Palmer W."/>
            <person name="Jacygrad E."/>
            <person name="Sagayaradj S."/>
            <person name="Cavanaugh K."/>
            <person name="Han R."/>
            <person name="Bertier L."/>
            <person name="Beede B."/>
            <person name="Kafkas S."/>
            <person name="Golino D."/>
            <person name="Preece J."/>
            <person name="Michelmore R."/>
        </authorList>
    </citation>
    <scope>NUCLEOTIDE SEQUENCE [LARGE SCALE GENOMIC DNA]</scope>
</reference>
<comment type="caution">
    <text evidence="1">The sequence shown here is derived from an EMBL/GenBank/DDBJ whole genome shotgun (WGS) entry which is preliminary data.</text>
</comment>
<gene>
    <name evidence="1" type="ORF">Patl1_13517</name>
</gene>
<accession>A0ACC1AS44</accession>
<organism evidence="1 2">
    <name type="scientific">Pistacia atlantica</name>
    <dbReference type="NCBI Taxonomy" id="434234"/>
    <lineage>
        <taxon>Eukaryota</taxon>
        <taxon>Viridiplantae</taxon>
        <taxon>Streptophyta</taxon>
        <taxon>Embryophyta</taxon>
        <taxon>Tracheophyta</taxon>
        <taxon>Spermatophyta</taxon>
        <taxon>Magnoliopsida</taxon>
        <taxon>eudicotyledons</taxon>
        <taxon>Gunneridae</taxon>
        <taxon>Pentapetalae</taxon>
        <taxon>rosids</taxon>
        <taxon>malvids</taxon>
        <taxon>Sapindales</taxon>
        <taxon>Anacardiaceae</taxon>
        <taxon>Pistacia</taxon>
    </lineage>
</organism>
<evidence type="ECO:0000313" key="1">
    <source>
        <dbReference type="EMBL" id="KAJ0089478.1"/>
    </source>
</evidence>
<protein>
    <submittedName>
        <fullName evidence="1">Uncharacterized protein</fullName>
    </submittedName>
</protein>